<protein>
    <submittedName>
        <fullName evidence="2">cDNA FLJ59042</fullName>
    </submittedName>
</protein>
<accession>B7Z585</accession>
<dbReference type="AlphaFoldDB" id="B7Z585"/>
<dbReference type="PeptideAtlas" id="B7Z585"/>
<organism evidence="2">
    <name type="scientific">Homo sapiens</name>
    <name type="common">Human</name>
    <dbReference type="NCBI Taxonomy" id="9606"/>
    <lineage>
        <taxon>Eukaryota</taxon>
        <taxon>Metazoa</taxon>
        <taxon>Chordata</taxon>
        <taxon>Craniata</taxon>
        <taxon>Vertebrata</taxon>
        <taxon>Euteleostomi</taxon>
        <taxon>Mammalia</taxon>
        <taxon>Eutheria</taxon>
        <taxon>Euarchontoglires</taxon>
        <taxon>Primates</taxon>
        <taxon>Haplorrhini</taxon>
        <taxon>Catarrhini</taxon>
        <taxon>Hominidae</taxon>
        <taxon>Homo</taxon>
    </lineage>
</organism>
<feature type="region of interest" description="Disordered" evidence="1">
    <location>
        <begin position="1"/>
        <end position="73"/>
    </location>
</feature>
<dbReference type="EMBL" id="AK298596">
    <property type="protein sequence ID" value="BAH12821.1"/>
    <property type="molecule type" value="mRNA"/>
</dbReference>
<evidence type="ECO:0000313" key="2">
    <source>
        <dbReference type="EMBL" id="BAH12821.1"/>
    </source>
</evidence>
<sequence>MPQGPAIPAQGQKPPQLLLPFPGSRPLLSLQPSTPPAPLLFLGATGSSWNTPGSPRHTPHPDMQTRAPWHGAAQAHLSSAEGDGRPPFKQQLSHLEVATVEGIVEGGDAFAALATWVVHCGPVVQQEADNFCRPGDVSPAPDAPPGLTLRPTCPPRFKRFSCLSLPSSWDYRVSLCCPGWSAVA</sequence>
<reference evidence="2" key="1">
    <citation type="submission" date="2007-10" db="EMBL/GenBank/DDBJ databases">
        <title>NEDO human cDNA sequencing project focused on splicing variants.</title>
        <authorList>
            <person name="Wakamatsu A."/>
            <person name="Yamamoto J."/>
            <person name="Kimura K."/>
            <person name="Ishii S."/>
            <person name="Watanabe K."/>
            <person name="Sugiyama A."/>
            <person name="Murakawa K."/>
            <person name="Kaida T."/>
            <person name="Tsuchiya K."/>
            <person name="Fukuzumi Y."/>
            <person name="Kumagai A."/>
            <person name="Oishi Y."/>
            <person name="Yamamoto S."/>
            <person name="Ono Y."/>
            <person name="Komori Y."/>
            <person name="Yamazaki M."/>
            <person name="Kisu Y."/>
            <person name="Nishikawa T."/>
            <person name="Sugano S."/>
            <person name="Nomura N."/>
            <person name="Isogai T."/>
        </authorList>
    </citation>
    <scope>NUCLEOTIDE SEQUENCE</scope>
</reference>
<name>B7Z585_HUMAN</name>
<evidence type="ECO:0000256" key="1">
    <source>
        <dbReference type="SAM" id="MobiDB-lite"/>
    </source>
</evidence>
<proteinExistence type="evidence at transcript level"/>